<evidence type="ECO:0000256" key="4">
    <source>
        <dbReference type="ARBA" id="ARBA00023180"/>
    </source>
</evidence>
<dbReference type="InterPro" id="IPR001711">
    <property type="entry name" value="PLipase_C_Pinositol-sp_Y"/>
</dbReference>
<comment type="caution">
    <text evidence="7">The sequence shown here is derived from an EMBL/GenBank/DDBJ whole genome shotgun (WGS) entry which is preliminary data.</text>
</comment>
<evidence type="ECO:0000256" key="3">
    <source>
        <dbReference type="ARBA" id="ARBA00022801"/>
    </source>
</evidence>
<dbReference type="PROSITE" id="PS51470">
    <property type="entry name" value="FG_GAP"/>
    <property type="match status" value="2"/>
</dbReference>
<dbReference type="InterPro" id="IPR013519">
    <property type="entry name" value="Int_alpha_beta-p"/>
</dbReference>
<keyword evidence="2" id="KW-0677">Repeat</keyword>
<dbReference type="EMBL" id="JAXIVS010000003">
    <property type="protein sequence ID" value="MDY7227091.1"/>
    <property type="molecule type" value="Genomic_DNA"/>
</dbReference>
<keyword evidence="4" id="KW-0325">Glycoprotein</keyword>
<keyword evidence="1" id="KW-0732">Signal</keyword>
<dbReference type="SUPFAM" id="SSF69318">
    <property type="entry name" value="Integrin alpha N-terminal domain"/>
    <property type="match status" value="2"/>
</dbReference>
<feature type="region of interest" description="Disordered" evidence="5">
    <location>
        <begin position="202"/>
        <end position="230"/>
    </location>
</feature>
<dbReference type="PANTHER" id="PTHR23221">
    <property type="entry name" value="GLYCOSYLPHOSPHATIDYLINOSITOL PHOSPHOLIPASE D"/>
    <property type="match status" value="1"/>
</dbReference>
<evidence type="ECO:0000256" key="5">
    <source>
        <dbReference type="SAM" id="MobiDB-lite"/>
    </source>
</evidence>
<dbReference type="SMART" id="SM00191">
    <property type="entry name" value="Int_alpha"/>
    <property type="match status" value="7"/>
</dbReference>
<accession>A0ABU5H0V6</accession>
<name>A0ABU5H0V6_9BACT</name>
<dbReference type="PROSITE" id="PS51257">
    <property type="entry name" value="PROKAR_LIPOPROTEIN"/>
    <property type="match status" value="1"/>
</dbReference>
<organism evidence="7 8">
    <name type="scientific">Hyalangium rubrum</name>
    <dbReference type="NCBI Taxonomy" id="3103134"/>
    <lineage>
        <taxon>Bacteria</taxon>
        <taxon>Pseudomonadati</taxon>
        <taxon>Myxococcota</taxon>
        <taxon>Myxococcia</taxon>
        <taxon>Myxococcales</taxon>
        <taxon>Cystobacterineae</taxon>
        <taxon>Archangiaceae</taxon>
        <taxon>Hyalangium</taxon>
    </lineage>
</organism>
<dbReference type="PROSITE" id="PS50008">
    <property type="entry name" value="PIPLC_Y_DOMAIN"/>
    <property type="match status" value="1"/>
</dbReference>
<evidence type="ECO:0000313" key="8">
    <source>
        <dbReference type="Proteomes" id="UP001291309"/>
    </source>
</evidence>
<gene>
    <name evidence="7" type="ORF">SYV04_11845</name>
</gene>
<evidence type="ECO:0000256" key="1">
    <source>
        <dbReference type="ARBA" id="ARBA00022729"/>
    </source>
</evidence>
<keyword evidence="3" id="KW-0378">Hydrolase</keyword>
<proteinExistence type="predicted"/>
<dbReference type="Gene3D" id="2.130.10.130">
    <property type="entry name" value="Integrin alpha, N-terminal"/>
    <property type="match status" value="4"/>
</dbReference>
<dbReference type="RefSeq" id="WP_321545807.1">
    <property type="nucleotide sequence ID" value="NZ_JAXIVS010000003.1"/>
</dbReference>
<protein>
    <submittedName>
        <fullName evidence="7">FG-GAP-like repeat-containing protein</fullName>
    </submittedName>
</protein>
<dbReference type="PANTHER" id="PTHR23221:SF7">
    <property type="entry name" value="PHOSPHATIDYLINOSITOL-GLYCAN-SPECIFIC PHOSPHOLIPASE D"/>
    <property type="match status" value="1"/>
</dbReference>
<evidence type="ECO:0000256" key="2">
    <source>
        <dbReference type="ARBA" id="ARBA00022737"/>
    </source>
</evidence>
<feature type="domain" description="PI-PLC Y-box" evidence="6">
    <location>
        <begin position="277"/>
        <end position="333"/>
    </location>
</feature>
<dbReference type="InterPro" id="IPR013517">
    <property type="entry name" value="FG-GAP"/>
</dbReference>
<dbReference type="Pfam" id="PF01839">
    <property type="entry name" value="FG-GAP"/>
    <property type="match status" value="4"/>
</dbReference>
<dbReference type="InterPro" id="IPR028994">
    <property type="entry name" value="Integrin_alpha_N"/>
</dbReference>
<sequence length="1243" mass="126520">MSRLLARSASLFAFLTLACGGEEPEGPPPEPPVVDACDGLAPLALKAEPTRLRVSGVVALTASGGSGHYRFRAEAGGSSGEMRGDRFIAGHTPSSDTLVVEDVQCTGSAQATVQVLSAFDVAPSRAMVRPGTSFQVATAGLLGNAEYTLVENLSGGTLSPAGVYTAGATSGLDVVQVRDTQSGDVARLEYEVTPSARLRGDPQVLALPSGSSTTLGTMGGSNRVTWTKVTGPGSLEGARVTLEPGARGVMVLEAADPFTGDKARVSVRVLDDLTRTMQPRGRLTDVAHLITADFDGDGIQDVAVGQRESDLNRPLGGAVFIYKGGPSGLPQQPTWVLTGQTDTAAFGDNLAAGDLDKDGRAELAVSSPGADITGADSGAVYLYRWGSNGPELMRPALTSLARGGAFSTGLAMADADGDGDLDLIVSAPAGDLAPTSSISRRGTVDIFTLTPGQPVPDLPAIRLGGADLSRTGNPMARSSTDLGRAVVMADFNADGRVDLAALSKVSRHLADGTTQAVALQAVSVFFGRADGLRFRATPDVYVVPGNTADSNEGTWRLGVAPADGTRPPLLMAVADRADSPNLSTSGGVQSGPDSGGVLIFDLSAHQPSGEPSNTPVQVLREAAYARIYGEAGSIFAGRSFTVMDVDGQPGGELVLGAPNAAAPGPNNTTLRLSGRVLAYPLATLAAGSVINKSLGVIHGQTRSDVLGVGMTTWTGPAGAALVAFSGRASSDAGAFTGRVETFLRGGTSLAEWSRTVAPVPARPAVERFGEVVAAAALAGGQTVALVGSPGYAGPGPNADGADTTAGRAWVYNATQNSAATMVAEGASTAPLARGRSVGTDVTFTDFNGDGRTDLVVGANSFSLPSSGQTAELALYAAQKTGCITTTGTSAGPNVGGLMVSLGQADGSFKDAYRLWAPLVIAGCTPDTDARCRRSQIGRGVVGGFDFNGDGREDIGALRNNGFEVFPGRAPDDASLAKLTMGCDPLYFTDGSTTRQTSAPTALGDLNGDGCDEVSWRYTETGRSGIIILFGYEPAGGRCGGRTTASWVRLAADAEVGGNNLGMGVATVRLGNFLKDGKDRIAISATSVPFDGVTQPAVLLFETSKLVARRPASGEALVGALGDGVTPETLVHRTRAVNFGRALEGGRDLTGDGVPDLVVSAPGASEASDGGGAVFIYAGGPQVKGRMTPWMLITGDTTERSNFGQDLSLSPGGQGGPPTLIIGAPTSYRTGTSNGTAFSLPLAF</sequence>
<evidence type="ECO:0000313" key="7">
    <source>
        <dbReference type="EMBL" id="MDY7227091.1"/>
    </source>
</evidence>
<dbReference type="Proteomes" id="UP001291309">
    <property type="component" value="Unassembled WGS sequence"/>
</dbReference>
<reference evidence="7 8" key="1">
    <citation type="submission" date="2023-12" db="EMBL/GenBank/DDBJ databases">
        <title>the genome sequence of Hyalangium sp. s54d21.</title>
        <authorList>
            <person name="Zhang X."/>
        </authorList>
    </citation>
    <scope>NUCLEOTIDE SEQUENCE [LARGE SCALE GENOMIC DNA]</scope>
    <source>
        <strain evidence="8">s54d21</strain>
    </source>
</reference>
<keyword evidence="8" id="KW-1185">Reference proteome</keyword>
<evidence type="ECO:0000259" key="6">
    <source>
        <dbReference type="PROSITE" id="PS50008"/>
    </source>
</evidence>